<reference evidence="7" key="1">
    <citation type="journal article" date="2015" name="Mod. Pathol.">
        <title>Mitochondrial DNA mutations distinguish bilateral multifocal renal oncocytomas from familial Birt-Hogg-Dube tumors.</title>
        <authorList>
            <person name="Lang M."/>
            <person name="Vocke C.D."/>
            <person name="Merino M.J."/>
            <person name="Schmidt L.S."/>
            <person name="Linehan W.M."/>
        </authorList>
    </citation>
    <scope>NUCLEOTIDE SEQUENCE</scope>
    <source>
        <tissue evidence="7">Bilateral multifocal renal oncocytoma</tissue>
    </source>
</reference>
<geneLocation type="mitochondrion" evidence="7"/>
<evidence type="ECO:0000256" key="1">
    <source>
        <dbReference type="ARBA" id="ARBA00022692"/>
    </source>
</evidence>
<sequence length="98" mass="11196">MLKLIVPTIMLLPLTWLSKKHMIWINTTTHSLIISIIPLLFFNQINNNLFSCSPTFSSDPLTTPLLMLTTWLLPLTIMASQRHLSSEPLSRKNSTSLY</sequence>
<keyword evidence="5" id="KW-0472">Membrane</keyword>
<dbReference type="PeptideAtlas" id="A0A0N6W1Y6"/>
<accession>A0A0N6W1Y6</accession>
<evidence type="ECO:0000256" key="5">
    <source>
        <dbReference type="ARBA" id="ARBA00023136"/>
    </source>
</evidence>
<dbReference type="ChiTaRS" id="ND4">
    <property type="organism name" value="human"/>
</dbReference>
<keyword evidence="1" id="KW-0812">Transmembrane</keyword>
<feature type="domain" description="NADH:ubiquinone oxidoreductase chain 4 N-terminal" evidence="6">
    <location>
        <begin position="1"/>
        <end position="93"/>
    </location>
</feature>
<evidence type="ECO:0000256" key="3">
    <source>
        <dbReference type="ARBA" id="ARBA00022989"/>
    </source>
</evidence>
<keyword evidence="4" id="KW-0520">NAD</keyword>
<evidence type="ECO:0000259" key="6">
    <source>
        <dbReference type="Pfam" id="PF01059"/>
    </source>
</evidence>
<keyword evidence="3" id="KW-1133">Transmembrane helix</keyword>
<dbReference type="EMBL" id="KJ801454">
    <property type="protein sequence ID" value="AIL91769.1"/>
    <property type="molecule type" value="Genomic_DNA"/>
</dbReference>
<name>A0A0N6W1Y6_HUMAN</name>
<keyword evidence="2" id="KW-1278">Translocase</keyword>
<dbReference type="EMBL" id="KJ801455">
    <property type="protein sequence ID" value="AIL91782.1"/>
    <property type="molecule type" value="Genomic_DNA"/>
</dbReference>
<organism evidence="7">
    <name type="scientific">Homo sapiens</name>
    <name type="common">Human</name>
    <dbReference type="NCBI Taxonomy" id="9606"/>
    <lineage>
        <taxon>Eukaryota</taxon>
        <taxon>Metazoa</taxon>
        <taxon>Chordata</taxon>
        <taxon>Craniata</taxon>
        <taxon>Vertebrata</taxon>
        <taxon>Euteleostomi</taxon>
        <taxon>Mammalia</taxon>
        <taxon>Eutheria</taxon>
        <taxon>Euarchontoglires</taxon>
        <taxon>Primates</taxon>
        <taxon>Haplorrhini</taxon>
        <taxon>Catarrhini</taxon>
        <taxon>Hominidae</taxon>
        <taxon>Homo</taxon>
    </lineage>
</organism>
<dbReference type="InterPro" id="IPR000260">
    <property type="entry name" value="NADH4_N"/>
</dbReference>
<dbReference type="EMBL" id="KJ801458">
    <property type="protein sequence ID" value="AIL91821.1"/>
    <property type="molecule type" value="Genomic_DNA"/>
</dbReference>
<evidence type="ECO:0000256" key="2">
    <source>
        <dbReference type="ARBA" id="ARBA00022967"/>
    </source>
</evidence>
<dbReference type="EMBL" id="KJ801456">
    <property type="protein sequence ID" value="AIL91795.1"/>
    <property type="molecule type" value="Genomic_DNA"/>
</dbReference>
<dbReference type="AlphaFoldDB" id="A0A0N6W1Y6"/>
<proteinExistence type="predicted"/>
<protein>
    <submittedName>
        <fullName evidence="7">Truncated NADH dehydrogenase subunit 4</fullName>
    </submittedName>
</protein>
<evidence type="ECO:0000313" key="7">
    <source>
        <dbReference type="EMBL" id="AIL91808.1"/>
    </source>
</evidence>
<dbReference type="Pfam" id="PF01059">
    <property type="entry name" value="Oxidored_q5_N"/>
    <property type="match status" value="1"/>
</dbReference>
<gene>
    <name evidence="7" type="primary">ND4</name>
</gene>
<dbReference type="EMBL" id="KJ801459">
    <property type="protein sequence ID" value="AIL91834.1"/>
    <property type="molecule type" value="Genomic_DNA"/>
</dbReference>
<evidence type="ECO:0000256" key="4">
    <source>
        <dbReference type="ARBA" id="ARBA00023027"/>
    </source>
</evidence>
<keyword evidence="7" id="KW-0496">Mitochondrion</keyword>
<dbReference type="EMBL" id="KJ801457">
    <property type="protein sequence ID" value="AIL91808.1"/>
    <property type="molecule type" value="Genomic_DNA"/>
</dbReference>